<organism evidence="2 3">
    <name type="scientific">Serratia proteamaculans</name>
    <dbReference type="NCBI Taxonomy" id="28151"/>
    <lineage>
        <taxon>Bacteria</taxon>
        <taxon>Pseudomonadati</taxon>
        <taxon>Pseudomonadota</taxon>
        <taxon>Gammaproteobacteria</taxon>
        <taxon>Enterobacterales</taxon>
        <taxon>Yersiniaceae</taxon>
        <taxon>Serratia</taxon>
    </lineage>
</organism>
<keyword evidence="1" id="KW-0472">Membrane</keyword>
<dbReference type="EMBL" id="JAEHSL010000020">
    <property type="protein sequence ID" value="MBI6182694.1"/>
    <property type="molecule type" value="Genomic_DNA"/>
</dbReference>
<evidence type="ECO:0000313" key="3">
    <source>
        <dbReference type="Proteomes" id="UP000639004"/>
    </source>
</evidence>
<proteinExistence type="predicted"/>
<evidence type="ECO:0000256" key="1">
    <source>
        <dbReference type="SAM" id="Phobius"/>
    </source>
</evidence>
<keyword evidence="3" id="KW-1185">Reference proteome</keyword>
<keyword evidence="1" id="KW-0812">Transmembrane</keyword>
<keyword evidence="1" id="KW-1133">Transmembrane helix</keyword>
<sequence length="80" mass="8757">MTATELQIISTVIGFVGTLIMFLNGYNLKPYEGGVLGGDAVIEENKKITRENKRIKVMQKTGMGLLTLSFLCQSVSYLLG</sequence>
<evidence type="ECO:0000313" key="2">
    <source>
        <dbReference type="EMBL" id="MBI6182694.1"/>
    </source>
</evidence>
<feature type="transmembrane region" description="Helical" evidence="1">
    <location>
        <begin position="6"/>
        <end position="26"/>
    </location>
</feature>
<dbReference type="RefSeq" id="WP_198642515.1">
    <property type="nucleotide sequence ID" value="NZ_JAEHSL010000020.1"/>
</dbReference>
<accession>A0ABS0TWE9</accession>
<comment type="caution">
    <text evidence="2">The sequence shown here is derived from an EMBL/GenBank/DDBJ whole genome shotgun (WGS) entry which is preliminary data.</text>
</comment>
<name>A0ABS0TWE9_SERPR</name>
<dbReference type="Proteomes" id="UP000639004">
    <property type="component" value="Unassembled WGS sequence"/>
</dbReference>
<protein>
    <submittedName>
        <fullName evidence="2">Uncharacterized protein</fullName>
    </submittedName>
</protein>
<gene>
    <name evidence="2" type="ORF">JEQ07_20135</name>
</gene>
<reference evidence="2 3" key="1">
    <citation type="submission" date="2020-12" db="EMBL/GenBank/DDBJ databases">
        <title>Enhanced detection system for hospital associated transmission using whole genome sequencing surveillance.</title>
        <authorList>
            <person name="Harrison L.H."/>
            <person name="Van Tyne D."/>
            <person name="Marsh J.W."/>
            <person name="Griffith M.P."/>
            <person name="Snyder D.J."/>
            <person name="Cooper V.S."/>
            <person name="Mustapha M."/>
        </authorList>
    </citation>
    <scope>NUCLEOTIDE SEQUENCE [LARGE SCALE GENOMIC DNA]</scope>
    <source>
        <strain evidence="2 3">SER00238</strain>
    </source>
</reference>